<accession>A0A0E0ATD5</accession>
<keyword evidence="3" id="KW-1185">Reference proteome</keyword>
<protein>
    <submittedName>
        <fullName evidence="2">Uncharacterized protein</fullName>
    </submittedName>
</protein>
<dbReference type="AlphaFoldDB" id="A0A0E0ATD5"/>
<dbReference type="EnsemblPlants" id="OGLUM08G09910.1">
    <property type="protein sequence ID" value="OGLUM08G09910.1"/>
    <property type="gene ID" value="OGLUM08G09910"/>
</dbReference>
<evidence type="ECO:0000313" key="3">
    <source>
        <dbReference type="Proteomes" id="UP000026961"/>
    </source>
</evidence>
<dbReference type="Gramene" id="OGLUM08G09910.1">
    <property type="protein sequence ID" value="OGLUM08G09910.1"/>
    <property type="gene ID" value="OGLUM08G09910"/>
</dbReference>
<feature type="compositionally biased region" description="Low complexity" evidence="1">
    <location>
        <begin position="293"/>
        <end position="304"/>
    </location>
</feature>
<reference evidence="2" key="2">
    <citation type="submission" date="2018-05" db="EMBL/GenBank/DDBJ databases">
        <title>OgluRS3 (Oryza glumaepatula Reference Sequence Version 3).</title>
        <authorList>
            <person name="Zhang J."/>
            <person name="Kudrna D."/>
            <person name="Lee S."/>
            <person name="Talag J."/>
            <person name="Welchert J."/>
            <person name="Wing R.A."/>
        </authorList>
    </citation>
    <scope>NUCLEOTIDE SEQUENCE [LARGE SCALE GENOMIC DNA]</scope>
</reference>
<evidence type="ECO:0000256" key="1">
    <source>
        <dbReference type="SAM" id="MobiDB-lite"/>
    </source>
</evidence>
<organism evidence="2">
    <name type="scientific">Oryza glumipatula</name>
    <dbReference type="NCBI Taxonomy" id="40148"/>
    <lineage>
        <taxon>Eukaryota</taxon>
        <taxon>Viridiplantae</taxon>
        <taxon>Streptophyta</taxon>
        <taxon>Embryophyta</taxon>
        <taxon>Tracheophyta</taxon>
        <taxon>Spermatophyta</taxon>
        <taxon>Magnoliopsida</taxon>
        <taxon>Liliopsida</taxon>
        <taxon>Poales</taxon>
        <taxon>Poaceae</taxon>
        <taxon>BOP clade</taxon>
        <taxon>Oryzoideae</taxon>
        <taxon>Oryzeae</taxon>
        <taxon>Oryzinae</taxon>
        <taxon>Oryza</taxon>
    </lineage>
</organism>
<dbReference type="eggNOG" id="ENOG502R662">
    <property type="taxonomic scope" value="Eukaryota"/>
</dbReference>
<feature type="region of interest" description="Disordered" evidence="1">
    <location>
        <begin position="188"/>
        <end position="347"/>
    </location>
</feature>
<feature type="region of interest" description="Disordered" evidence="1">
    <location>
        <begin position="120"/>
        <end position="147"/>
    </location>
</feature>
<dbReference type="HOGENOM" id="CLU_060436_0_0_1"/>
<name>A0A0E0ATD5_9ORYZ</name>
<reference evidence="2" key="1">
    <citation type="submission" date="2015-04" db="UniProtKB">
        <authorList>
            <consortium name="EnsemblPlants"/>
        </authorList>
    </citation>
    <scope>IDENTIFICATION</scope>
</reference>
<feature type="compositionally biased region" description="Basic and acidic residues" evidence="1">
    <location>
        <begin position="256"/>
        <end position="269"/>
    </location>
</feature>
<feature type="compositionally biased region" description="Low complexity" evidence="1">
    <location>
        <begin position="245"/>
        <end position="255"/>
    </location>
</feature>
<sequence length="386" mass="40496">MSACEVYQHPVYAAAEKRPSLSGFFFLLLLLPINASLASLASPFPRNHQSLSLSLSLSLAAERRSSLPSAAAGGVRACGWLVLWIPFPMDDAVETAAEILVSFQNRRLVRWPEWVPRPDEKGAAAEEKKLPGWKDRRKRTSKSKPPPAILVCGLELRDSGGEKAASIPAPLPPPARKKMLFKMKVKDEPTAARGPETLPEYGAGAGSGANFSRDGVARPLPPRAVVKAEPTPAARMPESPPYYVAAAGSAPSTAGGDRRPRPRPVERAHVKTVLAAAKEAMEASSPETPLDYAATTGSGASSSGDESSRKRKAAPGAGGSGGASSSGDEGCSSPEKRPCLVAGGGAQTAAAAKAEGEKFADSMNRNDDGVLLFDLNECVDNCEDWS</sequence>
<dbReference type="Proteomes" id="UP000026961">
    <property type="component" value="Chromosome 8"/>
</dbReference>
<feature type="compositionally biased region" description="Basic and acidic residues" evidence="1">
    <location>
        <begin position="120"/>
        <end position="134"/>
    </location>
</feature>
<evidence type="ECO:0000313" key="2">
    <source>
        <dbReference type="EnsemblPlants" id="OGLUM08G09910.1"/>
    </source>
</evidence>
<proteinExistence type="predicted"/>